<evidence type="ECO:0000313" key="2">
    <source>
        <dbReference type="WBParaSite" id="L893_g22865.t1"/>
    </source>
</evidence>
<accession>A0A1I7Z4V2</accession>
<dbReference type="AlphaFoldDB" id="A0A1I7Z4V2"/>
<name>A0A1I7Z4V2_9BILA</name>
<proteinExistence type="predicted"/>
<reference evidence="2" key="1">
    <citation type="submission" date="2016-11" db="UniProtKB">
        <authorList>
            <consortium name="WormBaseParasite"/>
        </authorList>
    </citation>
    <scope>IDENTIFICATION</scope>
</reference>
<keyword evidence="1" id="KW-1185">Reference proteome</keyword>
<evidence type="ECO:0000313" key="1">
    <source>
        <dbReference type="Proteomes" id="UP000095287"/>
    </source>
</evidence>
<organism evidence="1 2">
    <name type="scientific">Steinernema glaseri</name>
    <dbReference type="NCBI Taxonomy" id="37863"/>
    <lineage>
        <taxon>Eukaryota</taxon>
        <taxon>Metazoa</taxon>
        <taxon>Ecdysozoa</taxon>
        <taxon>Nematoda</taxon>
        <taxon>Chromadorea</taxon>
        <taxon>Rhabditida</taxon>
        <taxon>Tylenchina</taxon>
        <taxon>Panagrolaimomorpha</taxon>
        <taxon>Strongyloidoidea</taxon>
        <taxon>Steinernematidae</taxon>
        <taxon>Steinernema</taxon>
    </lineage>
</organism>
<sequence length="648" mass="74474">MLRMLRKAFDGRSIRDCAFRVVQWVTVQCLRSYASPLITEFLSEAVMSRLFQYTADGPLREWPDPAPGLVRHRGVVVTRQLPGDYVGGLYVSGHPRLYLMPKGLFKCDPQTAKKYGLSRSRMYKMEQRFTFGDVAIFDAGDDHIVKLIVGRQQPIWTPRCLDGHLVLKTTVVRSEAGQIWASDFGVVADLTGSSVKPIRDVPLAGWIRCTYDEEWDPFAISFGLQIYGEVEPENNSLVLSTPWRMQMLRNNEVPLPVLYDPDQDEQNLMSEEYQHVPELRSLHEEHMRGEPMIGELGVLMRDNVISSKHPTMEFLRVFCHDRSRDKYRNGEKRATYFIPGTLVRFDAFFSEYHDKWVVFKIDQHRNPLPAVITGSIPNPNAIRVEFPYVNYDAELNPDDLEMSSALIVGMPDLPGYFTNDHIGLISDRRGILASWTEPLPNNEHRAYITHTGYAPNRIALFEVRHPLVDAPELDRHARVREGLLGFIAGHEIICPDYPNVEYRLENNLSNHQFIPGTPVLFDCHHITSIKSRVSYGVDYMKAIKDVGRYNLQIELVDGQEAIVCTVYRTHTQMQAIRLDFWHSPLLGPIEDVNSLLGSREGKARVVACRDRTFSRSTTCFYIHRIRDESEAEPSRDAWKPLNQLREWN</sequence>
<dbReference type="WBParaSite" id="L893_g22865.t1">
    <property type="protein sequence ID" value="L893_g22865.t1"/>
    <property type="gene ID" value="L893_g22865"/>
</dbReference>
<dbReference type="Proteomes" id="UP000095287">
    <property type="component" value="Unplaced"/>
</dbReference>
<protein>
    <submittedName>
        <fullName evidence="2">Lignostilbene-alpha,beta-dioxygenase isozyme III</fullName>
    </submittedName>
</protein>